<gene>
    <name evidence="1" type="ORF">O0S08_37665</name>
</gene>
<organism evidence="1 2">
    <name type="scientific">Nannocystis punicea</name>
    <dbReference type="NCBI Taxonomy" id="2995304"/>
    <lineage>
        <taxon>Bacteria</taxon>
        <taxon>Pseudomonadati</taxon>
        <taxon>Myxococcota</taxon>
        <taxon>Polyangia</taxon>
        <taxon>Nannocystales</taxon>
        <taxon>Nannocystaceae</taxon>
        <taxon>Nannocystis</taxon>
    </lineage>
</organism>
<evidence type="ECO:0000313" key="2">
    <source>
        <dbReference type="Proteomes" id="UP001164459"/>
    </source>
</evidence>
<dbReference type="EMBL" id="CP114040">
    <property type="protein sequence ID" value="WAS91944.1"/>
    <property type="molecule type" value="Genomic_DNA"/>
</dbReference>
<protein>
    <submittedName>
        <fullName evidence="1">Uncharacterized protein</fullName>
    </submittedName>
</protein>
<evidence type="ECO:0000313" key="1">
    <source>
        <dbReference type="EMBL" id="WAS91944.1"/>
    </source>
</evidence>
<sequence>MDIFPLAGGKVVGVDILEMRKPTAWCKFLLKSCFEGSAIQSTFAAGLQSLEHSFTDAGQLFEPQPDGAGVDIEAAEKHATEAQVFQGAFQSADSCWVVGSPF</sequence>
<reference evidence="1" key="1">
    <citation type="submission" date="2022-11" db="EMBL/GenBank/DDBJ databases">
        <title>Minimal conservation of predation-associated metabolite biosynthetic gene clusters underscores biosynthetic potential of Myxococcota including descriptions for ten novel species: Archangium lansinium sp. nov., Myxococcus landrumus sp. nov., Nannocystis bai.</title>
        <authorList>
            <person name="Ahearne A."/>
            <person name="Stevens C."/>
            <person name="Dowd S."/>
        </authorList>
    </citation>
    <scope>NUCLEOTIDE SEQUENCE</scope>
    <source>
        <strain evidence="1">Fl3</strain>
    </source>
</reference>
<accession>A0ABY7GYS2</accession>
<dbReference type="Proteomes" id="UP001164459">
    <property type="component" value="Chromosome"/>
</dbReference>
<keyword evidence="2" id="KW-1185">Reference proteome</keyword>
<proteinExistence type="predicted"/>
<dbReference type="RefSeq" id="WP_269034297.1">
    <property type="nucleotide sequence ID" value="NZ_CP114040.1"/>
</dbReference>
<name>A0ABY7GYS2_9BACT</name>